<evidence type="ECO:0000313" key="3">
    <source>
        <dbReference type="Proteomes" id="UP001501285"/>
    </source>
</evidence>
<dbReference type="CDD" id="cd01299">
    <property type="entry name" value="Met_dep_hydrolase_A"/>
    <property type="match status" value="1"/>
</dbReference>
<dbReference type="InterPro" id="IPR032466">
    <property type="entry name" value="Metal_Hydrolase"/>
</dbReference>
<protein>
    <submittedName>
        <fullName evidence="2">Amidohydrolase family protein</fullName>
    </submittedName>
</protein>
<dbReference type="InterPro" id="IPR057744">
    <property type="entry name" value="OTAase-like"/>
</dbReference>
<gene>
    <name evidence="2" type="ORF">GCM10009740_20600</name>
</gene>
<feature type="domain" description="Amidohydrolase-related" evidence="1">
    <location>
        <begin position="53"/>
        <end position="398"/>
    </location>
</feature>
<dbReference type="InterPro" id="IPR011059">
    <property type="entry name" value="Metal-dep_hydrolase_composite"/>
</dbReference>
<dbReference type="EMBL" id="BAAANB010000021">
    <property type="protein sequence ID" value="GAA2030763.1"/>
    <property type="molecule type" value="Genomic_DNA"/>
</dbReference>
<reference evidence="2 3" key="1">
    <citation type="journal article" date="2019" name="Int. J. Syst. Evol. Microbiol.">
        <title>The Global Catalogue of Microorganisms (GCM) 10K type strain sequencing project: providing services to taxonomists for standard genome sequencing and annotation.</title>
        <authorList>
            <consortium name="The Broad Institute Genomics Platform"/>
            <consortium name="The Broad Institute Genome Sequencing Center for Infectious Disease"/>
            <person name="Wu L."/>
            <person name="Ma J."/>
        </authorList>
    </citation>
    <scope>NUCLEOTIDE SEQUENCE [LARGE SCALE GENOMIC DNA]</scope>
    <source>
        <strain evidence="2 3">JCM 14283</strain>
    </source>
</reference>
<dbReference type="InterPro" id="IPR006680">
    <property type="entry name" value="Amidohydro-rel"/>
</dbReference>
<dbReference type="PANTHER" id="PTHR43135:SF3">
    <property type="entry name" value="ALPHA-D-RIBOSE 1-METHYLPHOSPHONATE 5-TRIPHOSPHATE DIPHOSPHATASE"/>
    <property type="match status" value="1"/>
</dbReference>
<dbReference type="SUPFAM" id="SSF51556">
    <property type="entry name" value="Metallo-dependent hydrolases"/>
    <property type="match status" value="1"/>
</dbReference>
<dbReference type="Gene3D" id="2.30.40.10">
    <property type="entry name" value="Urease, subunit C, domain 1"/>
    <property type="match status" value="1"/>
</dbReference>
<dbReference type="SUPFAM" id="SSF51338">
    <property type="entry name" value="Composite domain of metallo-dependent hydrolases"/>
    <property type="match status" value="1"/>
</dbReference>
<accession>A0ABN2U7F4</accession>
<dbReference type="InterPro" id="IPR051781">
    <property type="entry name" value="Metallo-dep_Hydrolase"/>
</dbReference>
<name>A0ABN2U7F4_9MICO</name>
<evidence type="ECO:0000259" key="1">
    <source>
        <dbReference type="Pfam" id="PF01979"/>
    </source>
</evidence>
<dbReference type="PANTHER" id="PTHR43135">
    <property type="entry name" value="ALPHA-D-RIBOSE 1-METHYLPHOSPHONATE 5-TRIPHOSPHATE DIPHOSPHATASE"/>
    <property type="match status" value="1"/>
</dbReference>
<dbReference type="RefSeq" id="WP_343990936.1">
    <property type="nucleotide sequence ID" value="NZ_BAAANB010000021.1"/>
</dbReference>
<evidence type="ECO:0000313" key="2">
    <source>
        <dbReference type="EMBL" id="GAA2030763.1"/>
    </source>
</evidence>
<proteinExistence type="predicted"/>
<dbReference type="Proteomes" id="UP001501285">
    <property type="component" value="Unassembled WGS sequence"/>
</dbReference>
<dbReference type="Pfam" id="PF01979">
    <property type="entry name" value="Amidohydro_1"/>
    <property type="match status" value="1"/>
</dbReference>
<keyword evidence="3" id="KW-1185">Reference proteome</keyword>
<sequence>MPTVIVCGALFDGRADTLTGPAEILVDGDRIVEVGGSVSRPTGTHVVDLSGRTVTPGFIDCHVHLTMAGSRIAAQTLSTSASKALTGLGLAQRYLSYGFTTLRDLGTMDPEWPTVDLRNAIAAGTVPGPRLVVAGHLIGATGSHADIGGMYAPRWHLPVADPADGPMQVRARVRTEHKYGSDWIKTANAGGYFSSGDDPARTTWFVDELTALVQTATQLGLPVAVHTGAAQACQQAIRAGVRSLEHAYLIDDDGIALAEEAGTFIVPTMQMTQEDLAELEHGTLPPQAVGKFTRDHTQILQAQHRIAASTVKIAFGTDCGMFPFSHGVREFQAMVTAGITPVRALKAATSVAAELLRRTDLGVISAGACADLVAMPGDPTTDITATASVDFVMARGRIYRNDTHEAQEDR</sequence>
<organism evidence="2 3">
    <name type="scientific">Terrabacter terrae</name>
    <dbReference type="NCBI Taxonomy" id="318434"/>
    <lineage>
        <taxon>Bacteria</taxon>
        <taxon>Bacillati</taxon>
        <taxon>Actinomycetota</taxon>
        <taxon>Actinomycetes</taxon>
        <taxon>Micrococcales</taxon>
        <taxon>Intrasporangiaceae</taxon>
        <taxon>Terrabacter</taxon>
    </lineage>
</organism>
<dbReference type="Gene3D" id="3.20.20.140">
    <property type="entry name" value="Metal-dependent hydrolases"/>
    <property type="match status" value="1"/>
</dbReference>
<comment type="caution">
    <text evidence="2">The sequence shown here is derived from an EMBL/GenBank/DDBJ whole genome shotgun (WGS) entry which is preliminary data.</text>
</comment>